<dbReference type="OrthoDB" id="6597487at2759"/>
<proteinExistence type="predicted"/>
<dbReference type="InterPro" id="IPR012337">
    <property type="entry name" value="RNaseH-like_sf"/>
</dbReference>
<evidence type="ECO:0000259" key="1">
    <source>
        <dbReference type="Pfam" id="PF05699"/>
    </source>
</evidence>
<dbReference type="Pfam" id="PF05699">
    <property type="entry name" value="Dimer_Tnp_hAT"/>
    <property type="match status" value="1"/>
</dbReference>
<dbReference type="PANTHER" id="PTHR45913">
    <property type="entry name" value="EPM2A-INTERACTING PROTEIN 1"/>
    <property type="match status" value="1"/>
</dbReference>
<keyword evidence="2" id="KW-1185">Reference proteome</keyword>
<dbReference type="InterPro" id="IPR008906">
    <property type="entry name" value="HATC_C_dom"/>
</dbReference>
<dbReference type="Proteomes" id="UP000694846">
    <property type="component" value="Unplaced"/>
</dbReference>
<dbReference type="PANTHER" id="PTHR45913:SF5">
    <property type="entry name" value="GENERAL TRANSCRIPTION FACTOR II-I REPEAT DOMAIN-CONTAINING PROTEIN 2A-LIKE PROTEIN"/>
    <property type="match status" value="1"/>
</dbReference>
<accession>A0A8B8FXA8</accession>
<reference evidence="3" key="1">
    <citation type="submission" date="2025-08" db="UniProtKB">
        <authorList>
            <consortium name="RefSeq"/>
        </authorList>
    </citation>
    <scope>IDENTIFICATION</scope>
    <source>
        <tissue evidence="3">Whole body</tissue>
    </source>
</reference>
<organism evidence="2 3">
    <name type="scientific">Sipha flava</name>
    <name type="common">yellow sugarcane aphid</name>
    <dbReference type="NCBI Taxonomy" id="143950"/>
    <lineage>
        <taxon>Eukaryota</taxon>
        <taxon>Metazoa</taxon>
        <taxon>Ecdysozoa</taxon>
        <taxon>Arthropoda</taxon>
        <taxon>Hexapoda</taxon>
        <taxon>Insecta</taxon>
        <taxon>Pterygota</taxon>
        <taxon>Neoptera</taxon>
        <taxon>Paraneoptera</taxon>
        <taxon>Hemiptera</taxon>
        <taxon>Sternorrhyncha</taxon>
        <taxon>Aphidomorpha</taxon>
        <taxon>Aphidoidea</taxon>
        <taxon>Aphididae</taxon>
        <taxon>Sipha</taxon>
    </lineage>
</organism>
<dbReference type="RefSeq" id="XP_025415153.1">
    <property type="nucleotide sequence ID" value="XM_025559368.1"/>
</dbReference>
<dbReference type="GO" id="GO:0046983">
    <property type="term" value="F:protein dimerization activity"/>
    <property type="evidence" value="ECO:0007669"/>
    <property type="project" value="InterPro"/>
</dbReference>
<dbReference type="SUPFAM" id="SSF53098">
    <property type="entry name" value="Ribonuclease H-like"/>
    <property type="match status" value="1"/>
</dbReference>
<dbReference type="GeneID" id="112686896"/>
<dbReference type="AlphaFoldDB" id="A0A8B8FXA8"/>
<feature type="domain" description="HAT C-terminal dimerisation" evidence="1">
    <location>
        <begin position="495"/>
        <end position="564"/>
    </location>
</feature>
<gene>
    <name evidence="3" type="primary">LOC112686896</name>
</gene>
<evidence type="ECO:0000313" key="3">
    <source>
        <dbReference type="RefSeq" id="XP_025415153.1"/>
    </source>
</evidence>
<evidence type="ECO:0000313" key="2">
    <source>
        <dbReference type="Proteomes" id="UP000694846"/>
    </source>
</evidence>
<protein>
    <submittedName>
        <fullName evidence="3">General transcription factor II-I repeat domain-containing protein 2B-like</fullName>
    </submittedName>
</protein>
<name>A0A8B8FXA8_9HEMI</name>
<sequence>MALSKPITSKLKERSRTFHEEWEMQYCFTESKALKPICLICSTTIAVAKKYNLERHFKQNHSSINKNYPEGSSLRAEFIKKKKKEIFGQQNLFVKKFDELESMVKTSYEISLLLAKNKKPFSDGEIIKEALSIFSNNCNDKNIKTKADGISLSRNTVTRRVEEMSNDISNQITQTVTKYLLELSQLETTSTGRDIFMKIKECVDRKGIAWEKINSVCTDGAPAMTGKINGCVALLKQFLGRELFSYHCIIHQEALCAKDMKFNDVIDPVVRCINYIRAKALHRRQFRVLFEEEINEFGELHLYCAVRWLSKGEMLKHFFLLRREVLQFLVEKQAMPDERDLLESESWLCDLAFLIDITQHLNILNWKLQGKDCSLPIMFNLVYGFKAKLSLFLTNLTRNNIDHFPTLVDIRGKLENTSPDISKYQTQIQLLLQSFENRFQDFEKDKNNILFFMNRFSITFSEIQKYSCNIQLEITEIQNHVSLKQIFTEIVSSQPQLQSSENVLKFWKLVPKEDFPATCDLALQISSRFGSTYICEKAFSTLTYVKNKYRSSLTAPHISDLMLLSTSDLSPDIEKLLANKSLHRSH</sequence>